<dbReference type="OrthoDB" id="3142841at2759"/>
<keyword evidence="1" id="KW-1133">Transmembrane helix</keyword>
<keyword evidence="3" id="KW-1185">Reference proteome</keyword>
<feature type="transmembrane region" description="Helical" evidence="1">
    <location>
        <begin position="171"/>
        <end position="190"/>
    </location>
</feature>
<feature type="transmembrane region" description="Helical" evidence="1">
    <location>
        <begin position="202"/>
        <end position="221"/>
    </location>
</feature>
<dbReference type="EMBL" id="MU004181">
    <property type="protein sequence ID" value="KAF2503346.1"/>
    <property type="molecule type" value="Genomic_DNA"/>
</dbReference>
<dbReference type="PANTHER" id="PTHR33927">
    <property type="entry name" value="TRANSMEMBRANE PROTEIN"/>
    <property type="match status" value="1"/>
</dbReference>
<gene>
    <name evidence="2" type="ORF">BU16DRAFT_546331</name>
</gene>
<feature type="transmembrane region" description="Helical" evidence="1">
    <location>
        <begin position="278"/>
        <end position="296"/>
    </location>
</feature>
<reference evidence="2" key="1">
    <citation type="journal article" date="2020" name="Stud. Mycol.">
        <title>101 Dothideomycetes genomes: a test case for predicting lifestyles and emergence of pathogens.</title>
        <authorList>
            <person name="Haridas S."/>
            <person name="Albert R."/>
            <person name="Binder M."/>
            <person name="Bloem J."/>
            <person name="Labutti K."/>
            <person name="Salamov A."/>
            <person name="Andreopoulos B."/>
            <person name="Baker S."/>
            <person name="Barry K."/>
            <person name="Bills G."/>
            <person name="Bluhm B."/>
            <person name="Cannon C."/>
            <person name="Castanera R."/>
            <person name="Culley D."/>
            <person name="Daum C."/>
            <person name="Ezra D."/>
            <person name="Gonzalez J."/>
            <person name="Henrissat B."/>
            <person name="Kuo A."/>
            <person name="Liang C."/>
            <person name="Lipzen A."/>
            <person name="Lutzoni F."/>
            <person name="Magnuson J."/>
            <person name="Mondo S."/>
            <person name="Nolan M."/>
            <person name="Ohm R."/>
            <person name="Pangilinan J."/>
            <person name="Park H.-J."/>
            <person name="Ramirez L."/>
            <person name="Alfaro M."/>
            <person name="Sun H."/>
            <person name="Tritt A."/>
            <person name="Yoshinaga Y."/>
            <person name="Zwiers L.-H."/>
            <person name="Turgeon B."/>
            <person name="Goodwin S."/>
            <person name="Spatafora J."/>
            <person name="Crous P."/>
            <person name="Grigoriev I."/>
        </authorList>
    </citation>
    <scope>NUCLEOTIDE SEQUENCE</scope>
    <source>
        <strain evidence="2">CBS 269.34</strain>
    </source>
</reference>
<protein>
    <recommendedName>
        <fullName evidence="4">Integral membrane protein TmpA</fullName>
    </recommendedName>
</protein>
<organism evidence="2 3">
    <name type="scientific">Lophium mytilinum</name>
    <dbReference type="NCBI Taxonomy" id="390894"/>
    <lineage>
        <taxon>Eukaryota</taxon>
        <taxon>Fungi</taxon>
        <taxon>Dikarya</taxon>
        <taxon>Ascomycota</taxon>
        <taxon>Pezizomycotina</taxon>
        <taxon>Dothideomycetes</taxon>
        <taxon>Pleosporomycetidae</taxon>
        <taxon>Mytilinidiales</taxon>
        <taxon>Mytilinidiaceae</taxon>
        <taxon>Lophium</taxon>
    </lineage>
</organism>
<evidence type="ECO:0000313" key="3">
    <source>
        <dbReference type="Proteomes" id="UP000799750"/>
    </source>
</evidence>
<dbReference type="AlphaFoldDB" id="A0A6A6RG09"/>
<feature type="transmembrane region" description="Helical" evidence="1">
    <location>
        <begin position="97"/>
        <end position="115"/>
    </location>
</feature>
<evidence type="ECO:0008006" key="4">
    <source>
        <dbReference type="Google" id="ProtNLM"/>
    </source>
</evidence>
<dbReference type="InterPro" id="IPR052979">
    <property type="entry name" value="Adenylate-forming_domain"/>
</dbReference>
<accession>A0A6A6RG09</accession>
<evidence type="ECO:0000313" key="2">
    <source>
        <dbReference type="EMBL" id="KAF2503346.1"/>
    </source>
</evidence>
<proteinExistence type="predicted"/>
<evidence type="ECO:0000256" key="1">
    <source>
        <dbReference type="SAM" id="Phobius"/>
    </source>
</evidence>
<dbReference type="PANTHER" id="PTHR33927:SF5">
    <property type="entry name" value="ENZYME, PUTATIVE (AFU_ORTHOLOGUE AFUA_8G01222)-RELATED"/>
    <property type="match status" value="1"/>
</dbReference>
<name>A0A6A6RG09_9PEZI</name>
<feature type="transmembrane region" description="Helical" evidence="1">
    <location>
        <begin position="127"/>
        <end position="150"/>
    </location>
</feature>
<dbReference type="Proteomes" id="UP000799750">
    <property type="component" value="Unassembled WGS sequence"/>
</dbReference>
<keyword evidence="1" id="KW-0812">Transmembrane</keyword>
<keyword evidence="1" id="KW-0472">Membrane</keyword>
<sequence>MADHHKCRDFHVFDWEHNPSSSTLDLGAILSSEEKGKDVEPLEWELTPQSTPSTSCEDFQFFDVDLSDPLAASDPETLPAKRQSRIFRHLRHTCFTVYRRLFSIVLLANYGYLSVPPPIVTTAVSGNFFIAVLVRQDFFVNMLYSISWMVPRTAPLRLRRLVAKVYENGGVHSGAAVAGTMWFIVLNIMVTTDLIRGEASSSITLFCSTSALLLTLLTILVFAHPSIRARTHNSFEYTHRLGGWLSIALFWVQSFLFVDIRRKTLGVTITSVIVRHPAFWLLTATTALIILPWLRLRHWEFTPERLSSHAMRLHYTQNLKRFSCLFISDSPLLQWHPFATFPARNGEPGGSMVISDAGDWTHDLIMNPAKKYWVKGLPTYGTLSMACIFQRIILVTTGSGIGPSLGYILDRPEGQLCRLIWSTRTPVHTYGAALNDWINEIEPNALILDTSKTGRPDLVQLAYQMYVLYKAEAVFVLSNETVTRKVVYGMESRGIPAYGPIWDS</sequence>